<dbReference type="GeneID" id="107430674"/>
<accession>A0ABM3I4E4</accession>
<dbReference type="CDD" id="cd03784">
    <property type="entry name" value="GT1_Gtf-like"/>
    <property type="match status" value="1"/>
</dbReference>
<dbReference type="InterPro" id="IPR035595">
    <property type="entry name" value="UDP_glycos_trans_CS"/>
</dbReference>
<keyword evidence="5" id="KW-1185">Reference proteome</keyword>
<proteinExistence type="inferred from homology"/>
<dbReference type="PANTHER" id="PTHR11926:SF1392">
    <property type="entry name" value="GLYCOSYLTRANSFERASE"/>
    <property type="match status" value="1"/>
</dbReference>
<dbReference type="Pfam" id="PF00201">
    <property type="entry name" value="UDPGT"/>
    <property type="match status" value="1"/>
</dbReference>
<dbReference type="InterPro" id="IPR002213">
    <property type="entry name" value="UDP_glucos_trans"/>
</dbReference>
<organism evidence="5 6">
    <name type="scientific">Ziziphus jujuba</name>
    <name type="common">Chinese jujube</name>
    <name type="synonym">Ziziphus sativa</name>
    <dbReference type="NCBI Taxonomy" id="326968"/>
    <lineage>
        <taxon>Eukaryota</taxon>
        <taxon>Viridiplantae</taxon>
        <taxon>Streptophyta</taxon>
        <taxon>Embryophyta</taxon>
        <taxon>Tracheophyta</taxon>
        <taxon>Spermatophyta</taxon>
        <taxon>Magnoliopsida</taxon>
        <taxon>eudicotyledons</taxon>
        <taxon>Gunneridae</taxon>
        <taxon>Pentapetalae</taxon>
        <taxon>rosids</taxon>
        <taxon>fabids</taxon>
        <taxon>Rosales</taxon>
        <taxon>Rhamnaceae</taxon>
        <taxon>Paliureae</taxon>
        <taxon>Ziziphus</taxon>
    </lineage>
</organism>
<evidence type="ECO:0000256" key="1">
    <source>
        <dbReference type="ARBA" id="ARBA00009995"/>
    </source>
</evidence>
<dbReference type="PANTHER" id="PTHR11926">
    <property type="entry name" value="GLUCOSYL/GLUCURONOSYL TRANSFERASES"/>
    <property type="match status" value="1"/>
</dbReference>
<evidence type="ECO:0000313" key="6">
    <source>
        <dbReference type="RefSeq" id="XP_048320378.1"/>
    </source>
</evidence>
<dbReference type="Gene3D" id="3.40.50.2000">
    <property type="entry name" value="Glycogen Phosphorylase B"/>
    <property type="match status" value="2"/>
</dbReference>
<dbReference type="RefSeq" id="XP_048320378.1">
    <property type="nucleotide sequence ID" value="XM_048464421.2"/>
</dbReference>
<name>A0ABM3I4E4_ZIZJJ</name>
<evidence type="ECO:0000313" key="5">
    <source>
        <dbReference type="Proteomes" id="UP001652623"/>
    </source>
</evidence>
<protein>
    <recommendedName>
        <fullName evidence="4">Glycosyltransferase</fullName>
        <ecNumber evidence="4">2.4.1.-</ecNumber>
    </recommendedName>
</protein>
<evidence type="ECO:0000256" key="4">
    <source>
        <dbReference type="RuleBase" id="RU362057"/>
    </source>
</evidence>
<keyword evidence="2 3" id="KW-0808">Transferase</keyword>
<dbReference type="Proteomes" id="UP001652623">
    <property type="component" value="Chromosome 6"/>
</dbReference>
<reference evidence="6" key="1">
    <citation type="submission" date="2025-08" db="UniProtKB">
        <authorList>
            <consortium name="RefSeq"/>
        </authorList>
    </citation>
    <scope>IDENTIFICATION</scope>
    <source>
        <tissue evidence="6">Seedling</tissue>
    </source>
</reference>
<dbReference type="PROSITE" id="PS00375">
    <property type="entry name" value="UDPGT"/>
    <property type="match status" value="1"/>
</dbReference>
<evidence type="ECO:0000256" key="3">
    <source>
        <dbReference type="RuleBase" id="RU003718"/>
    </source>
</evidence>
<gene>
    <name evidence="6" type="primary">LOC107430674</name>
</gene>
<keyword evidence="3" id="KW-0328">Glycosyltransferase</keyword>
<sequence>MADQEQQVQPSHVVMLPYIAQGHIKPLLCLAQLLSQSGLYITFLNTHHNHKRFANLQALSKNFPNLHFDSISDGLPDDHPRPSFDLDYFLGINVATKPHFKDLLLSYRSNSSHHSVCRPPPPVTCIIADGVLSFPVEVAEELEIPIFSFCSHTARYLWEYYTIAKLIGKENNEEEEINPMPGFDLGCEDLPGFDMEILDQSPSLQVLIDGSLAMQRTSGLIINTIDDLEASSLPHIVPRFRKVYTVAPLHALLNSRLGDRSHVIASDGSLWNADQDCMTWLDSQPLRSVLYVSFGSLVKLSHSQLVEFLHGLVLSGYPFLWVIRQDVLFDDDTDGVIEKEYQVGPKEKGYIVDWAPQEQVLTHHAVGGFLTHCGWNSILESIMARVPLICWPNWGDQCINSACVVKLWRIGVQLDAIDGSSIQSTINTLMGNRRDEFQRSVDRIAKLAEDGISEGGASHKNIETLVNDIKKIKI</sequence>
<dbReference type="SUPFAM" id="SSF53756">
    <property type="entry name" value="UDP-Glycosyltransferase/glycogen phosphorylase"/>
    <property type="match status" value="1"/>
</dbReference>
<dbReference type="EC" id="2.4.1.-" evidence="4"/>
<comment type="similarity">
    <text evidence="1 3">Belongs to the UDP-glycosyltransferase family.</text>
</comment>
<evidence type="ECO:0000256" key="2">
    <source>
        <dbReference type="ARBA" id="ARBA00022679"/>
    </source>
</evidence>